<name>A0A6P1M2Z0_9BACT</name>
<sequence length="487" mass="51492">MKYCLTSRSADTVAKDALIVFVEDKKPLSEQPEALSRLLTEQIKKNQFSGDALQTAVFPSFGKIKAERIILAGLGANKVFRMETLERAAAAVRAGIQAGAKNFAIAACPGNNSPESLHAVARGAAWGTYSFTTFKTGKKTGTSCSLTFSGITKHTAAFRKALTDADAESKALLSTADLANLPGNIATPQKIASWSRSMAKENGLTCSVLSKAELKKQHCNALLAVAAGSDLDAKIITLKHKGTDPKAKPVVLVGKTITFDSGGISLKPGKNMGWMLYDKCGGMAVLTAMQMVARLKLKTPVIGILTVAENMPSGGATRPGDIVKSRSGKTIEILNTDAEGRLALCDALDLALTHKPAAVVDLATLTGAVIVALGHTASAVIGNNSNLTEKLTQSAEAAGERLWELPLWQEYKDQMKGTFADLQNIGKDGTAGTITAGAFLSEFVPENIPWAHIDIAGTAWVESPKPWMAPGATLYGARTLIEWIKNL</sequence>
<feature type="binding site" evidence="8">
    <location>
        <position position="260"/>
    </location>
    <ligand>
        <name>Mn(2+)</name>
        <dbReference type="ChEBI" id="CHEBI:29035"/>
        <label>2</label>
    </ligand>
</feature>
<keyword evidence="8" id="KW-0963">Cytoplasm</keyword>
<keyword evidence="8" id="KW-0479">Metal-binding</keyword>
<dbReference type="InterPro" id="IPR011356">
    <property type="entry name" value="Leucine_aapep/pepB"/>
</dbReference>
<protein>
    <recommendedName>
        <fullName evidence="8">Probable cytosol aminopeptidase</fullName>
        <ecNumber evidence="8">3.4.11.1</ecNumber>
    </recommendedName>
    <alternativeName>
        <fullName evidence="8">Leucine aminopeptidase</fullName>
        <shortName evidence="8">LAP</shortName>
        <ecNumber evidence="8">3.4.11.10</ecNumber>
    </alternativeName>
    <alternativeName>
        <fullName evidence="8">Leucyl aminopeptidase</fullName>
    </alternativeName>
</protein>
<dbReference type="EMBL" id="CP047593">
    <property type="protein sequence ID" value="QHI68201.1"/>
    <property type="molecule type" value="Genomic_DNA"/>
</dbReference>
<evidence type="ECO:0000259" key="9">
    <source>
        <dbReference type="PROSITE" id="PS00631"/>
    </source>
</evidence>
<evidence type="ECO:0000256" key="2">
    <source>
        <dbReference type="ARBA" id="ARBA00000967"/>
    </source>
</evidence>
<comment type="function">
    <text evidence="8">Presumably involved in the processing and regular turnover of intracellular proteins. Catalyzes the removal of unsubstituted N-terminal amino acids from various peptides.</text>
</comment>
<dbReference type="AlphaFoldDB" id="A0A6P1M2Z0"/>
<dbReference type="SUPFAM" id="SSF52949">
    <property type="entry name" value="Macro domain-like"/>
    <property type="match status" value="1"/>
</dbReference>
<feature type="binding site" evidence="8">
    <location>
        <position position="339"/>
    </location>
    <ligand>
        <name>Mn(2+)</name>
        <dbReference type="ChEBI" id="CHEBI:29035"/>
        <label>1</label>
    </ligand>
</feature>
<dbReference type="CDD" id="cd00433">
    <property type="entry name" value="Peptidase_M17"/>
    <property type="match status" value="1"/>
</dbReference>
<dbReference type="GO" id="GO:0070006">
    <property type="term" value="F:metalloaminopeptidase activity"/>
    <property type="evidence" value="ECO:0007669"/>
    <property type="project" value="InterPro"/>
</dbReference>
<comment type="catalytic activity">
    <reaction evidence="1 8">
        <text>Release of an N-terminal amino acid, Xaa-|-Yaa-, in which Xaa is preferably Leu, but may be other amino acids including Pro although not Arg or Lys, and Yaa may be Pro. Amino acid amides and methyl esters are also readily hydrolyzed, but rates on arylamides are exceedingly low.</text>
        <dbReference type="EC" id="3.4.11.1"/>
    </reaction>
</comment>
<gene>
    <name evidence="8" type="primary">pepA</name>
    <name evidence="10" type="ORF">GT409_01625</name>
</gene>
<evidence type="ECO:0000256" key="7">
    <source>
        <dbReference type="ARBA" id="ARBA00023211"/>
    </source>
</evidence>
<evidence type="ECO:0000256" key="4">
    <source>
        <dbReference type="ARBA" id="ARBA00022438"/>
    </source>
</evidence>
<keyword evidence="4 8" id="KW-0031">Aminopeptidase</keyword>
<keyword evidence="11" id="KW-1185">Reference proteome</keyword>
<organism evidence="10 11">
    <name type="scientific">Tichowtungia aerotolerans</name>
    <dbReference type="NCBI Taxonomy" id="2697043"/>
    <lineage>
        <taxon>Bacteria</taxon>
        <taxon>Pseudomonadati</taxon>
        <taxon>Kiritimatiellota</taxon>
        <taxon>Tichowtungiia</taxon>
        <taxon>Tichowtungiales</taxon>
        <taxon>Tichowtungiaceae</taxon>
        <taxon>Tichowtungia</taxon>
    </lineage>
</organism>
<dbReference type="Proteomes" id="UP000464954">
    <property type="component" value="Chromosome"/>
</dbReference>
<dbReference type="SUPFAM" id="SSF53187">
    <property type="entry name" value="Zn-dependent exopeptidases"/>
    <property type="match status" value="1"/>
</dbReference>
<dbReference type="PANTHER" id="PTHR11963:SF23">
    <property type="entry name" value="CYTOSOL AMINOPEPTIDASE"/>
    <property type="match status" value="1"/>
</dbReference>
<evidence type="ECO:0000313" key="10">
    <source>
        <dbReference type="EMBL" id="QHI68201.1"/>
    </source>
</evidence>
<dbReference type="InterPro" id="IPR008283">
    <property type="entry name" value="Peptidase_M17_N"/>
</dbReference>
<dbReference type="InterPro" id="IPR023042">
    <property type="entry name" value="Peptidase_M17_leu_NH2_pept"/>
</dbReference>
<dbReference type="NCBIfam" id="NF002074">
    <property type="entry name" value="PRK00913.1-4"/>
    <property type="match status" value="1"/>
</dbReference>
<keyword evidence="5 8" id="KW-0645">Protease</keyword>
<comment type="catalytic activity">
    <reaction evidence="2 8">
        <text>Release of an N-terminal amino acid, preferentially leucine, but not glutamic or aspartic acids.</text>
        <dbReference type="EC" id="3.4.11.10"/>
    </reaction>
</comment>
<feature type="domain" description="Cytosol aminopeptidase" evidence="9">
    <location>
        <begin position="335"/>
        <end position="342"/>
    </location>
</feature>
<dbReference type="EC" id="3.4.11.10" evidence="8"/>
<accession>A0A6P1M2Z0</accession>
<feature type="binding site" evidence="8">
    <location>
        <position position="255"/>
    </location>
    <ligand>
        <name>Mn(2+)</name>
        <dbReference type="ChEBI" id="CHEBI:29035"/>
        <label>2</label>
    </ligand>
</feature>
<keyword evidence="7 8" id="KW-0464">Manganese</keyword>
<dbReference type="PANTHER" id="PTHR11963">
    <property type="entry name" value="LEUCINE AMINOPEPTIDASE-RELATED"/>
    <property type="match status" value="1"/>
</dbReference>
<evidence type="ECO:0000256" key="6">
    <source>
        <dbReference type="ARBA" id="ARBA00022801"/>
    </source>
</evidence>
<dbReference type="Gene3D" id="3.40.220.10">
    <property type="entry name" value="Leucine Aminopeptidase, subunit E, domain 1"/>
    <property type="match status" value="1"/>
</dbReference>
<evidence type="ECO:0000256" key="1">
    <source>
        <dbReference type="ARBA" id="ARBA00000135"/>
    </source>
</evidence>
<comment type="cofactor">
    <cofactor evidence="8">
        <name>Mn(2+)</name>
        <dbReference type="ChEBI" id="CHEBI:29035"/>
    </cofactor>
    <text evidence="8">Binds 2 manganese ions per subunit.</text>
</comment>
<dbReference type="GO" id="GO:0005737">
    <property type="term" value="C:cytoplasm"/>
    <property type="evidence" value="ECO:0007669"/>
    <property type="project" value="UniProtKB-SubCell"/>
</dbReference>
<evidence type="ECO:0000313" key="11">
    <source>
        <dbReference type="Proteomes" id="UP000464954"/>
    </source>
</evidence>
<dbReference type="EC" id="3.4.11.1" evidence="8"/>
<keyword evidence="6 8" id="KW-0378">Hydrolase</keyword>
<dbReference type="InterPro" id="IPR043472">
    <property type="entry name" value="Macro_dom-like"/>
</dbReference>
<proteinExistence type="inferred from homology"/>
<dbReference type="Pfam" id="PF02789">
    <property type="entry name" value="Peptidase_M17_N"/>
    <property type="match status" value="1"/>
</dbReference>
<feature type="binding site" evidence="8">
    <location>
        <position position="339"/>
    </location>
    <ligand>
        <name>Mn(2+)</name>
        <dbReference type="ChEBI" id="CHEBI:29035"/>
        <label>2</label>
    </ligand>
</feature>
<dbReference type="InterPro" id="IPR000819">
    <property type="entry name" value="Peptidase_M17_C"/>
</dbReference>
<dbReference type="GO" id="GO:0006508">
    <property type="term" value="P:proteolysis"/>
    <property type="evidence" value="ECO:0007669"/>
    <property type="project" value="UniProtKB-KW"/>
</dbReference>
<feature type="binding site" evidence="8">
    <location>
        <position position="278"/>
    </location>
    <ligand>
        <name>Mn(2+)</name>
        <dbReference type="ChEBI" id="CHEBI:29035"/>
        <label>2</label>
    </ligand>
</feature>
<dbReference type="PROSITE" id="PS00631">
    <property type="entry name" value="CYTOSOL_AP"/>
    <property type="match status" value="1"/>
</dbReference>
<feature type="binding site" evidence="8">
    <location>
        <position position="337"/>
    </location>
    <ligand>
        <name>Mn(2+)</name>
        <dbReference type="ChEBI" id="CHEBI:29035"/>
        <label>1</label>
    </ligand>
</feature>
<dbReference type="KEGG" id="taer:GT409_01625"/>
<dbReference type="RefSeq" id="WP_160626292.1">
    <property type="nucleotide sequence ID" value="NZ_CP047593.1"/>
</dbReference>
<feature type="binding site" evidence="8">
    <location>
        <position position="260"/>
    </location>
    <ligand>
        <name>Mn(2+)</name>
        <dbReference type="ChEBI" id="CHEBI:29035"/>
        <label>1</label>
    </ligand>
</feature>
<evidence type="ECO:0000256" key="5">
    <source>
        <dbReference type="ARBA" id="ARBA00022670"/>
    </source>
</evidence>
<dbReference type="Gene3D" id="3.40.630.10">
    <property type="entry name" value="Zn peptidases"/>
    <property type="match status" value="1"/>
</dbReference>
<reference evidence="10 11" key="1">
    <citation type="submission" date="2020-01" db="EMBL/GenBank/DDBJ databases">
        <title>Ponticoccus aerotolerans gen. nov., sp. nov., an anaerobic bacterium and proposal of Ponticoccusceae fam. nov., Ponticoccusles ord. nov. and Ponticoccuse classis nov. in the phylum Kiritimatiellaeota.</title>
        <authorList>
            <person name="Zhou L.Y."/>
            <person name="Du Z.J."/>
        </authorList>
    </citation>
    <scope>NUCLEOTIDE SEQUENCE [LARGE SCALE GENOMIC DNA]</scope>
    <source>
        <strain evidence="10 11">S-5007</strain>
    </source>
</reference>
<dbReference type="HAMAP" id="MF_00181">
    <property type="entry name" value="Cytosol_peptidase_M17"/>
    <property type="match status" value="1"/>
</dbReference>
<dbReference type="PRINTS" id="PR00481">
    <property type="entry name" value="LAMNOPPTDASE"/>
</dbReference>
<feature type="active site" evidence="8">
    <location>
        <position position="267"/>
    </location>
</feature>
<dbReference type="GO" id="GO:0030145">
    <property type="term" value="F:manganese ion binding"/>
    <property type="evidence" value="ECO:0007669"/>
    <property type="project" value="UniProtKB-UniRule"/>
</dbReference>
<evidence type="ECO:0000256" key="8">
    <source>
        <dbReference type="HAMAP-Rule" id="MF_00181"/>
    </source>
</evidence>
<dbReference type="Pfam" id="PF00883">
    <property type="entry name" value="Peptidase_M17"/>
    <property type="match status" value="1"/>
</dbReference>
<feature type="active site" evidence="8">
    <location>
        <position position="341"/>
    </location>
</feature>
<comment type="subcellular location">
    <subcellularLocation>
        <location evidence="8">Cytoplasm</location>
    </subcellularLocation>
</comment>
<comment type="similarity">
    <text evidence="3 8">Belongs to the peptidase M17 family.</text>
</comment>
<evidence type="ECO:0000256" key="3">
    <source>
        <dbReference type="ARBA" id="ARBA00009528"/>
    </source>
</evidence>